<feature type="transmembrane region" description="Helical" evidence="9">
    <location>
        <begin position="100"/>
        <end position="116"/>
    </location>
</feature>
<feature type="transmembrane region" description="Helical" evidence="9">
    <location>
        <begin position="273"/>
        <end position="299"/>
    </location>
</feature>
<dbReference type="EMBL" id="CAEZXA010000007">
    <property type="protein sequence ID" value="CAB4664670.1"/>
    <property type="molecule type" value="Genomic_DNA"/>
</dbReference>
<keyword evidence="6 9" id="KW-0812">Transmembrane</keyword>
<organism evidence="10">
    <name type="scientific">freshwater metagenome</name>
    <dbReference type="NCBI Taxonomy" id="449393"/>
    <lineage>
        <taxon>unclassified sequences</taxon>
        <taxon>metagenomes</taxon>
        <taxon>ecological metagenomes</taxon>
    </lineage>
</organism>
<evidence type="ECO:0000256" key="8">
    <source>
        <dbReference type="ARBA" id="ARBA00023136"/>
    </source>
</evidence>
<comment type="subcellular location">
    <subcellularLocation>
        <location evidence="1">Membrane</location>
        <topology evidence="1">Multi-pass membrane protein</topology>
    </subcellularLocation>
</comment>
<dbReference type="InterPro" id="IPR044878">
    <property type="entry name" value="UbiA_sf"/>
</dbReference>
<sequence>MTIPHDPATLGWKKWVIGARPRTLPAAVVPVLVGLACASGADVTTWWRAALAGVVSLSLQVGVNYANDYSDGVKGTDAVRVGPLRLVGSGAASAVHVKRAAFIMFAIAACSGLVLALDTSLWLVAVGAAAIIAAWTYTGGPRPYGYAGWGELFVFVFFGIVATVGTEYVVSEEFTAAGLVASVAVGCLACALLVINNLRDIPGDTVAGKNTLAVKLGDARTRKLFALLIIIAMVSIGATSAMVGAYALFGLVGIVAIRPAVEAVARGAKGRDLIIVLGNVGRAQLVMGVTFAAGIAVSLTQ</sequence>
<evidence type="ECO:0000256" key="7">
    <source>
        <dbReference type="ARBA" id="ARBA00022989"/>
    </source>
</evidence>
<dbReference type="InterPro" id="IPR026046">
    <property type="entry name" value="UBIAD1"/>
</dbReference>
<proteinExistence type="inferred from homology"/>
<gene>
    <name evidence="10" type="ORF">UFOPK2334_00170</name>
</gene>
<dbReference type="UniPathway" id="UPA00079"/>
<dbReference type="GO" id="GO:0016020">
    <property type="term" value="C:membrane"/>
    <property type="evidence" value="ECO:0007669"/>
    <property type="project" value="UniProtKB-SubCell"/>
</dbReference>
<evidence type="ECO:0000256" key="4">
    <source>
        <dbReference type="ARBA" id="ARBA00022475"/>
    </source>
</evidence>
<feature type="transmembrane region" description="Helical" evidence="9">
    <location>
        <begin position="122"/>
        <end position="140"/>
    </location>
</feature>
<feature type="transmembrane region" description="Helical" evidence="9">
    <location>
        <begin position="176"/>
        <end position="195"/>
    </location>
</feature>
<name>A0A6J6LS35_9ZZZZ</name>
<keyword evidence="4" id="KW-1003">Cell membrane</keyword>
<dbReference type="NCBIfam" id="TIGR00751">
    <property type="entry name" value="menA"/>
    <property type="match status" value="1"/>
</dbReference>
<dbReference type="InterPro" id="IPR004657">
    <property type="entry name" value="MenA"/>
</dbReference>
<dbReference type="NCBIfam" id="NF004751">
    <property type="entry name" value="PRK06080.1-3"/>
    <property type="match status" value="1"/>
</dbReference>
<dbReference type="InterPro" id="IPR000537">
    <property type="entry name" value="UbiA_prenyltransferase"/>
</dbReference>
<feature type="transmembrane region" description="Helical" evidence="9">
    <location>
        <begin position="224"/>
        <end position="257"/>
    </location>
</feature>
<dbReference type="CDD" id="cd13962">
    <property type="entry name" value="PT_UbiA_UBIAD1"/>
    <property type="match status" value="1"/>
</dbReference>
<dbReference type="GO" id="GO:0009234">
    <property type="term" value="P:menaquinone biosynthetic process"/>
    <property type="evidence" value="ECO:0007669"/>
    <property type="project" value="UniProtKB-UniPathway"/>
</dbReference>
<dbReference type="GO" id="GO:0046428">
    <property type="term" value="F:1,4-dihydroxy-2-naphthoate polyprenyltransferase activity"/>
    <property type="evidence" value="ECO:0007669"/>
    <property type="project" value="InterPro"/>
</dbReference>
<keyword evidence="7 9" id="KW-1133">Transmembrane helix</keyword>
<evidence type="ECO:0000313" key="10">
    <source>
        <dbReference type="EMBL" id="CAB4664670.1"/>
    </source>
</evidence>
<evidence type="ECO:0000256" key="2">
    <source>
        <dbReference type="ARBA" id="ARBA00004863"/>
    </source>
</evidence>
<evidence type="ECO:0000256" key="5">
    <source>
        <dbReference type="ARBA" id="ARBA00022679"/>
    </source>
</evidence>
<evidence type="ECO:0000256" key="9">
    <source>
        <dbReference type="SAM" id="Phobius"/>
    </source>
</evidence>
<keyword evidence="3" id="KW-0474">Menaquinone biosynthesis</keyword>
<dbReference type="GO" id="GO:0042371">
    <property type="term" value="P:vitamin K biosynthetic process"/>
    <property type="evidence" value="ECO:0007669"/>
    <property type="project" value="TreeGrafter"/>
</dbReference>
<keyword evidence="8 9" id="KW-0472">Membrane</keyword>
<accession>A0A6J6LS35</accession>
<evidence type="ECO:0000256" key="6">
    <source>
        <dbReference type="ARBA" id="ARBA00022692"/>
    </source>
</evidence>
<dbReference type="PIRSF" id="PIRSF005355">
    <property type="entry name" value="UBIAD1"/>
    <property type="match status" value="1"/>
</dbReference>
<evidence type="ECO:0000256" key="3">
    <source>
        <dbReference type="ARBA" id="ARBA00022428"/>
    </source>
</evidence>
<dbReference type="AlphaFoldDB" id="A0A6J6LS35"/>
<feature type="transmembrane region" description="Helical" evidence="9">
    <location>
        <begin position="152"/>
        <end position="170"/>
    </location>
</feature>
<dbReference type="PANTHER" id="PTHR13929">
    <property type="entry name" value="1,4-DIHYDROXY-2-NAPHTHOATE OCTAPRENYLTRANSFERASE"/>
    <property type="match status" value="1"/>
</dbReference>
<dbReference type="Pfam" id="PF01040">
    <property type="entry name" value="UbiA"/>
    <property type="match status" value="1"/>
</dbReference>
<reference evidence="10" key="1">
    <citation type="submission" date="2020-05" db="EMBL/GenBank/DDBJ databases">
        <authorList>
            <person name="Chiriac C."/>
            <person name="Salcher M."/>
            <person name="Ghai R."/>
            <person name="Kavagutti S V."/>
        </authorList>
    </citation>
    <scope>NUCLEOTIDE SEQUENCE</scope>
</reference>
<keyword evidence="5" id="KW-0808">Transferase</keyword>
<protein>
    <submittedName>
        <fullName evidence="10">Unannotated protein</fullName>
    </submittedName>
</protein>
<dbReference type="PANTHER" id="PTHR13929:SF0">
    <property type="entry name" value="UBIA PRENYLTRANSFERASE DOMAIN-CONTAINING PROTEIN 1"/>
    <property type="match status" value="1"/>
</dbReference>
<comment type="pathway">
    <text evidence="2">Quinol/quinone metabolism; menaquinone biosynthesis.</text>
</comment>
<dbReference type="HAMAP" id="MF_01937">
    <property type="entry name" value="MenA_1"/>
    <property type="match status" value="1"/>
</dbReference>
<dbReference type="Gene3D" id="1.10.357.140">
    <property type="entry name" value="UbiA prenyltransferase"/>
    <property type="match status" value="1"/>
</dbReference>
<evidence type="ECO:0000256" key="1">
    <source>
        <dbReference type="ARBA" id="ARBA00004141"/>
    </source>
</evidence>